<keyword evidence="2" id="KW-1185">Reference proteome</keyword>
<evidence type="ECO:0000313" key="2">
    <source>
        <dbReference type="Proteomes" id="UP000186922"/>
    </source>
</evidence>
<dbReference type="AlphaFoldDB" id="A0A1D1UPW8"/>
<evidence type="ECO:0000313" key="1">
    <source>
        <dbReference type="EMBL" id="GAU91769.1"/>
    </source>
</evidence>
<organism evidence="1 2">
    <name type="scientific">Ramazzottius varieornatus</name>
    <name type="common">Water bear</name>
    <name type="synonym">Tardigrade</name>
    <dbReference type="NCBI Taxonomy" id="947166"/>
    <lineage>
        <taxon>Eukaryota</taxon>
        <taxon>Metazoa</taxon>
        <taxon>Ecdysozoa</taxon>
        <taxon>Tardigrada</taxon>
        <taxon>Eutardigrada</taxon>
        <taxon>Parachela</taxon>
        <taxon>Hypsibioidea</taxon>
        <taxon>Ramazzottiidae</taxon>
        <taxon>Ramazzottius</taxon>
    </lineage>
</organism>
<gene>
    <name evidence="1" type="primary">RvY_03963</name>
    <name evidence="1" type="synonym">RvY_03963.3</name>
    <name evidence="1" type="ORF">RvY_03963-3</name>
</gene>
<proteinExistence type="predicted"/>
<reference evidence="1 2" key="1">
    <citation type="journal article" date="2016" name="Nat. Commun.">
        <title>Extremotolerant tardigrade genome and improved radiotolerance of human cultured cells by tardigrade-unique protein.</title>
        <authorList>
            <person name="Hashimoto T."/>
            <person name="Horikawa D.D."/>
            <person name="Saito Y."/>
            <person name="Kuwahara H."/>
            <person name="Kozuka-Hata H."/>
            <person name="Shin-I T."/>
            <person name="Minakuchi Y."/>
            <person name="Ohishi K."/>
            <person name="Motoyama A."/>
            <person name="Aizu T."/>
            <person name="Enomoto A."/>
            <person name="Kondo K."/>
            <person name="Tanaka S."/>
            <person name="Hara Y."/>
            <person name="Koshikawa S."/>
            <person name="Sagara H."/>
            <person name="Miura T."/>
            <person name="Yokobori S."/>
            <person name="Miyagawa K."/>
            <person name="Suzuki Y."/>
            <person name="Kubo T."/>
            <person name="Oyama M."/>
            <person name="Kohara Y."/>
            <person name="Fujiyama A."/>
            <person name="Arakawa K."/>
            <person name="Katayama T."/>
            <person name="Toyoda A."/>
            <person name="Kunieda T."/>
        </authorList>
    </citation>
    <scope>NUCLEOTIDE SEQUENCE [LARGE SCALE GENOMIC DNA]</scope>
    <source>
        <strain evidence="1 2">YOKOZUNA-1</strain>
    </source>
</reference>
<dbReference type="Proteomes" id="UP000186922">
    <property type="component" value="Unassembled WGS sequence"/>
</dbReference>
<accession>A0A1D1UPW8</accession>
<sequence length="99" mass="11432">MFSLCFRIGIPHRYMHHCVRPKNTPFSPVLLINSLSIFHVSLFPAPKTREKNPASLLLFSVIRGPTNSSSRSQRQKIFRLVFENASLSAVTWFCNINKW</sequence>
<comment type="caution">
    <text evidence="1">The sequence shown here is derived from an EMBL/GenBank/DDBJ whole genome shotgun (WGS) entry which is preliminary data.</text>
</comment>
<dbReference type="EMBL" id="BDGG01000002">
    <property type="protein sequence ID" value="GAU91769.1"/>
    <property type="molecule type" value="Genomic_DNA"/>
</dbReference>
<name>A0A1D1UPW8_RAMVA</name>
<protein>
    <submittedName>
        <fullName evidence="1">Uncharacterized protein</fullName>
    </submittedName>
</protein>